<dbReference type="Proteomes" id="UP001178508">
    <property type="component" value="Chromosome 7"/>
</dbReference>
<keyword evidence="1" id="KW-0472">Membrane</keyword>
<keyword evidence="3" id="KW-1185">Reference proteome</keyword>
<sequence length="179" mass="19875">MLTGNSMNTQQAAQKEALMEAGRGSSADQGCSRCSVVLSVLLAVMGLAILALVAWFILYASVFTPACGQEASTRNNTGKINLSSKLTKPINGTEGRYDIFTVNKSASYLIYGWVQLKELTGEEVVLMQILGEQNRTIQKRNVDEVEIFFHKRVLMAEGVRISIYFDSAYKDSLFHMYEL</sequence>
<feature type="transmembrane region" description="Helical" evidence="1">
    <location>
        <begin position="36"/>
        <end position="58"/>
    </location>
</feature>
<organism evidence="2 3">
    <name type="scientific">Xyrichtys novacula</name>
    <name type="common">Pearly razorfish</name>
    <name type="synonym">Hemipteronotus novacula</name>
    <dbReference type="NCBI Taxonomy" id="13765"/>
    <lineage>
        <taxon>Eukaryota</taxon>
        <taxon>Metazoa</taxon>
        <taxon>Chordata</taxon>
        <taxon>Craniata</taxon>
        <taxon>Vertebrata</taxon>
        <taxon>Euteleostomi</taxon>
        <taxon>Actinopterygii</taxon>
        <taxon>Neopterygii</taxon>
        <taxon>Teleostei</taxon>
        <taxon>Neoteleostei</taxon>
        <taxon>Acanthomorphata</taxon>
        <taxon>Eupercaria</taxon>
        <taxon>Labriformes</taxon>
        <taxon>Labridae</taxon>
        <taxon>Xyrichtys</taxon>
    </lineage>
</organism>
<protein>
    <recommendedName>
        <fullName evidence="4">TNF family profile domain-containing protein</fullName>
    </recommendedName>
</protein>
<evidence type="ECO:0000313" key="3">
    <source>
        <dbReference type="Proteomes" id="UP001178508"/>
    </source>
</evidence>
<accession>A0AAV1FFU7</accession>
<dbReference type="EMBL" id="OY660870">
    <property type="protein sequence ID" value="CAJ1060072.1"/>
    <property type="molecule type" value="Genomic_DNA"/>
</dbReference>
<proteinExistence type="predicted"/>
<evidence type="ECO:0000256" key="1">
    <source>
        <dbReference type="SAM" id="Phobius"/>
    </source>
</evidence>
<reference evidence="2" key="1">
    <citation type="submission" date="2023-08" db="EMBL/GenBank/DDBJ databases">
        <authorList>
            <person name="Alioto T."/>
            <person name="Alioto T."/>
            <person name="Gomez Garrido J."/>
        </authorList>
    </citation>
    <scope>NUCLEOTIDE SEQUENCE</scope>
</reference>
<keyword evidence="1" id="KW-0812">Transmembrane</keyword>
<dbReference type="AlphaFoldDB" id="A0AAV1FFU7"/>
<evidence type="ECO:0008006" key="4">
    <source>
        <dbReference type="Google" id="ProtNLM"/>
    </source>
</evidence>
<evidence type="ECO:0000313" key="2">
    <source>
        <dbReference type="EMBL" id="CAJ1060072.1"/>
    </source>
</evidence>
<keyword evidence="1" id="KW-1133">Transmembrane helix</keyword>
<name>A0AAV1FFU7_XYRNO</name>
<gene>
    <name evidence="2" type="ORF">XNOV1_A035024</name>
</gene>